<evidence type="ECO:0000313" key="9">
    <source>
        <dbReference type="Proteomes" id="UP000286031"/>
    </source>
</evidence>
<dbReference type="EMBL" id="VWLE01000098">
    <property type="protein sequence ID" value="KAA3952459.1"/>
    <property type="molecule type" value="Genomic_DNA"/>
</dbReference>
<dbReference type="EMBL" id="QSBI01000011">
    <property type="protein sequence ID" value="RGX10137.1"/>
    <property type="molecule type" value="Genomic_DNA"/>
</dbReference>
<dbReference type="RefSeq" id="WP_008776325.1">
    <property type="nucleotide sequence ID" value="NZ_CAAKNR010000227.1"/>
</dbReference>
<reference evidence="8 9" key="1">
    <citation type="submission" date="2018-08" db="EMBL/GenBank/DDBJ databases">
        <title>A genome reference for cultivated species of the human gut microbiota.</title>
        <authorList>
            <person name="Zou Y."/>
            <person name="Xue W."/>
            <person name="Luo G."/>
        </authorList>
    </citation>
    <scope>NUCLEOTIDE SEQUENCE [LARGE SCALE GENOMIC DNA]</scope>
    <source>
        <strain evidence="8 9">AF04-46</strain>
    </source>
</reference>
<dbReference type="EMBL" id="JAQNZF010000018">
    <property type="protein sequence ID" value="MDC2743402.1"/>
    <property type="molecule type" value="Genomic_DNA"/>
</dbReference>
<dbReference type="PANTHER" id="PTHR30273">
    <property type="entry name" value="PERIPLASMIC SIGNAL SENSOR AND SIGMA FACTOR ACTIVATOR FECR-RELATED"/>
    <property type="match status" value="1"/>
</dbReference>
<feature type="domain" description="Protein FecR C-terminal" evidence="3">
    <location>
        <begin position="259"/>
        <end position="326"/>
    </location>
</feature>
<reference evidence="10 11" key="2">
    <citation type="journal article" date="2019" name="Nat. Med.">
        <title>A library of human gut bacterial isolates paired with longitudinal multiomics data enables mechanistic microbiome research.</title>
        <authorList>
            <person name="Poyet M."/>
            <person name="Groussin M."/>
            <person name="Gibbons S.M."/>
            <person name="Avila-Pacheco J."/>
            <person name="Jiang X."/>
            <person name="Kearney S.M."/>
            <person name="Perrotta A.R."/>
            <person name="Berdy B."/>
            <person name="Zhao S."/>
            <person name="Lieberman T.D."/>
            <person name="Swanson P.K."/>
            <person name="Smith M."/>
            <person name="Roesemann S."/>
            <person name="Alexander J.E."/>
            <person name="Rich S.A."/>
            <person name="Livny J."/>
            <person name="Vlamakis H."/>
            <person name="Clish C."/>
            <person name="Bullock K."/>
            <person name="Deik A."/>
            <person name="Scott J."/>
            <person name="Pierce K.A."/>
            <person name="Xavier R.J."/>
            <person name="Alm E.J."/>
        </authorList>
    </citation>
    <scope>NUCLEOTIDE SEQUENCE [LARGE SCALE GENOMIC DNA]</scope>
    <source>
        <strain evidence="6 12">BIOML-A134</strain>
        <strain evidence="4 11">BIOML-A160</strain>
        <strain evidence="5 10">BIOML-A163</strain>
    </source>
</reference>
<dbReference type="Proteomes" id="UP000473905">
    <property type="component" value="Unassembled WGS sequence"/>
</dbReference>
<dbReference type="Gene3D" id="2.60.120.1440">
    <property type="match status" value="1"/>
</dbReference>
<name>A0A139KPC4_BACOV</name>
<organism evidence="8 9">
    <name type="scientific">Bacteroides ovatus</name>
    <dbReference type="NCBI Taxonomy" id="28116"/>
    <lineage>
        <taxon>Bacteria</taxon>
        <taxon>Pseudomonadati</taxon>
        <taxon>Bacteroidota</taxon>
        <taxon>Bacteroidia</taxon>
        <taxon>Bacteroidales</taxon>
        <taxon>Bacteroidaceae</taxon>
        <taxon>Bacteroides</taxon>
    </lineage>
</organism>
<evidence type="ECO:0000259" key="3">
    <source>
        <dbReference type="Pfam" id="PF16344"/>
    </source>
</evidence>
<evidence type="ECO:0000313" key="10">
    <source>
        <dbReference type="Proteomes" id="UP000323717"/>
    </source>
</evidence>
<dbReference type="InterPro" id="IPR032508">
    <property type="entry name" value="FecR_C"/>
</dbReference>
<evidence type="ECO:0000259" key="2">
    <source>
        <dbReference type="Pfam" id="PF04773"/>
    </source>
</evidence>
<keyword evidence="1" id="KW-0472">Membrane</keyword>
<protein>
    <submittedName>
        <fullName evidence="8">DUF4974 domain-containing protein</fullName>
    </submittedName>
</protein>
<dbReference type="FunFam" id="2.60.120.1440:FF:000001">
    <property type="entry name" value="Putative anti-sigma factor"/>
    <property type="match status" value="1"/>
</dbReference>
<dbReference type="InterPro" id="IPR012373">
    <property type="entry name" value="Ferrdict_sens_TM"/>
</dbReference>
<dbReference type="Gene3D" id="3.55.50.30">
    <property type="match status" value="1"/>
</dbReference>
<dbReference type="GO" id="GO:0016989">
    <property type="term" value="F:sigma factor antagonist activity"/>
    <property type="evidence" value="ECO:0007669"/>
    <property type="project" value="TreeGrafter"/>
</dbReference>
<evidence type="ECO:0000313" key="6">
    <source>
        <dbReference type="EMBL" id="KAA4100314.1"/>
    </source>
</evidence>
<gene>
    <name evidence="8" type="ORF">DWV35_10555</name>
    <name evidence="6" type="ORF">F3D66_08710</name>
    <name evidence="5" type="ORF">F3D71_09250</name>
    <name evidence="4" type="ORF">F3F25_15640</name>
    <name evidence="7" type="ORF">PO382_14345</name>
</gene>
<dbReference type="Pfam" id="PF04773">
    <property type="entry name" value="FecR"/>
    <property type="match status" value="1"/>
</dbReference>
<dbReference type="Pfam" id="PF16344">
    <property type="entry name" value="FecR_C"/>
    <property type="match status" value="1"/>
</dbReference>
<sequence length="331" mass="38224">MEQHDYIVLLEKFFKKEASSEERRILIEWIRKPGIRNEFNLLCEQMWKEAAVEIDKTVEEEMWNHLQRNLDEPKILSPKKRRWQPIIYKVAATILLPVCLGLATYFGVEHMNKVSQDPFMVAVDYGQKANLTLPDGTKVWLNSATHLSYDAEYNKSDRKIYLDGEAYFEVAKNKDKRFIVCCNDLEIEALGTTFDVKGYCDDHSVTTLLAEGSVKVSNKTDVTLLKPGEKVEYHKNKQTFTKSPISDMREIDFWRNNMLIFNSSSLAEIATTLERMYGVKVVFDSEKLKNVPFSGTIRNSSLHNVFYIISLTYPLTYELEGDTVRIGSSIN</sequence>
<accession>A0A139KPC4</accession>
<dbReference type="EMBL" id="VWLB01000025">
    <property type="protein sequence ID" value="KAA3927242.1"/>
    <property type="molecule type" value="Genomic_DNA"/>
</dbReference>
<dbReference type="AlphaFoldDB" id="A0A139KPC4"/>
<dbReference type="InterPro" id="IPR006860">
    <property type="entry name" value="FecR"/>
</dbReference>
<dbReference type="EMBL" id="VWKB01000011">
    <property type="protein sequence ID" value="KAA4100314.1"/>
    <property type="molecule type" value="Genomic_DNA"/>
</dbReference>
<dbReference type="PANTHER" id="PTHR30273:SF2">
    <property type="entry name" value="PROTEIN FECR"/>
    <property type="match status" value="1"/>
</dbReference>
<comment type="caution">
    <text evidence="8">The sequence shown here is derived from an EMBL/GenBank/DDBJ whole genome shotgun (WGS) entry which is preliminary data.</text>
</comment>
<evidence type="ECO:0000256" key="1">
    <source>
        <dbReference type="SAM" id="Phobius"/>
    </source>
</evidence>
<feature type="domain" description="FecR protein" evidence="2">
    <location>
        <begin position="124"/>
        <end position="215"/>
    </location>
</feature>
<dbReference type="Proteomes" id="UP000286031">
    <property type="component" value="Unassembled WGS sequence"/>
</dbReference>
<dbReference type="Proteomes" id="UP001219389">
    <property type="component" value="Unassembled WGS sequence"/>
</dbReference>
<reference evidence="7" key="3">
    <citation type="submission" date="2022-10" db="EMBL/GenBank/DDBJ databases">
        <title>Human gut microbiome strain richness.</title>
        <authorList>
            <person name="Chen-Liaw A."/>
        </authorList>
    </citation>
    <scope>NUCLEOTIDE SEQUENCE</scope>
    <source>
        <strain evidence="7">BSD2780120875st1_E1_BSD2780120875_150330</strain>
    </source>
</reference>
<evidence type="ECO:0000313" key="12">
    <source>
        <dbReference type="Proteomes" id="UP000473905"/>
    </source>
</evidence>
<evidence type="ECO:0000313" key="5">
    <source>
        <dbReference type="EMBL" id="KAA3952459.1"/>
    </source>
</evidence>
<dbReference type="STRING" id="28116.Bovatus_02020"/>
<dbReference type="Proteomes" id="UP000323717">
    <property type="component" value="Unassembled WGS sequence"/>
</dbReference>
<proteinExistence type="predicted"/>
<evidence type="ECO:0000313" key="8">
    <source>
        <dbReference type="EMBL" id="RGX10137.1"/>
    </source>
</evidence>
<evidence type="ECO:0000313" key="11">
    <source>
        <dbReference type="Proteomes" id="UP000365824"/>
    </source>
</evidence>
<keyword evidence="1" id="KW-1133">Transmembrane helix</keyword>
<feature type="transmembrane region" description="Helical" evidence="1">
    <location>
        <begin position="86"/>
        <end position="108"/>
    </location>
</feature>
<evidence type="ECO:0000313" key="4">
    <source>
        <dbReference type="EMBL" id="KAA3927242.1"/>
    </source>
</evidence>
<dbReference type="PIRSF" id="PIRSF018266">
    <property type="entry name" value="FecR"/>
    <property type="match status" value="1"/>
</dbReference>
<evidence type="ECO:0000313" key="7">
    <source>
        <dbReference type="EMBL" id="MDC2743402.1"/>
    </source>
</evidence>
<keyword evidence="12" id="KW-1185">Reference proteome</keyword>
<dbReference type="Proteomes" id="UP000365824">
    <property type="component" value="Unassembled WGS sequence"/>
</dbReference>
<keyword evidence="1" id="KW-0812">Transmembrane</keyword>